<organism evidence="2 3">
    <name type="scientific">Burkholderia thailandensis</name>
    <dbReference type="NCBI Taxonomy" id="57975"/>
    <lineage>
        <taxon>Bacteria</taxon>
        <taxon>Pseudomonadati</taxon>
        <taxon>Pseudomonadota</taxon>
        <taxon>Betaproteobacteria</taxon>
        <taxon>Burkholderiales</taxon>
        <taxon>Burkholderiaceae</taxon>
        <taxon>Burkholderia</taxon>
        <taxon>pseudomallei group</taxon>
    </lineage>
</organism>
<evidence type="ECO:0000256" key="1">
    <source>
        <dbReference type="SAM" id="MobiDB-lite"/>
    </source>
</evidence>
<name>A0AAW9CRV0_BURTH</name>
<protein>
    <submittedName>
        <fullName evidence="2">Uncharacterized protein</fullName>
    </submittedName>
</protein>
<accession>A0AAW9CRV0</accession>
<proteinExistence type="predicted"/>
<sequence>MMTKSQPALRRQKLSLSNPTANEIIRRGRATSEAFTRGAKRAFDPLKISNGAHFG</sequence>
<dbReference type="EMBL" id="QXCT01000001">
    <property type="protein sequence ID" value="MDW9253334.1"/>
    <property type="molecule type" value="Genomic_DNA"/>
</dbReference>
<comment type="caution">
    <text evidence="2">The sequence shown here is derived from an EMBL/GenBank/DDBJ whole genome shotgun (WGS) entry which is preliminary data.</text>
</comment>
<dbReference type="Proteomes" id="UP001272137">
    <property type="component" value="Unassembled WGS sequence"/>
</dbReference>
<reference evidence="2" key="1">
    <citation type="submission" date="2018-08" db="EMBL/GenBank/DDBJ databases">
        <title>Identification of Burkholderia cepacia strains that express a Burkholderia pseudomallei-like capsular polysaccharide.</title>
        <authorList>
            <person name="Burtnick M.N."/>
            <person name="Vongsouvath M."/>
            <person name="Newton P."/>
            <person name="Wuthiekanun V."/>
            <person name="Limmathurotsakul D."/>
            <person name="Brett P.J."/>
            <person name="Chantratita N."/>
            <person name="Dance D.A."/>
        </authorList>
    </citation>
    <scope>NUCLEOTIDE SEQUENCE</scope>
    <source>
        <strain evidence="2">SBXCC001</strain>
    </source>
</reference>
<evidence type="ECO:0000313" key="2">
    <source>
        <dbReference type="EMBL" id="MDW9253334.1"/>
    </source>
</evidence>
<evidence type="ECO:0000313" key="3">
    <source>
        <dbReference type="Proteomes" id="UP001272137"/>
    </source>
</evidence>
<feature type="region of interest" description="Disordered" evidence="1">
    <location>
        <begin position="1"/>
        <end position="21"/>
    </location>
</feature>
<dbReference type="AlphaFoldDB" id="A0AAW9CRV0"/>
<gene>
    <name evidence="2" type="ORF">C7S16_4362</name>
</gene>